<dbReference type="EMBL" id="KL363196">
    <property type="protein sequence ID" value="KFD56039.1"/>
    <property type="molecule type" value="Genomic_DNA"/>
</dbReference>
<dbReference type="Proteomes" id="UP000030758">
    <property type="component" value="Unassembled WGS sequence"/>
</dbReference>
<dbReference type="Proteomes" id="UP000030764">
    <property type="component" value="Unassembled WGS sequence"/>
</dbReference>
<dbReference type="AlphaFoldDB" id="A0A085N943"/>
<keyword evidence="3" id="KW-1185">Reference proteome</keyword>
<organism evidence="2">
    <name type="scientific">Trichuris suis</name>
    <name type="common">pig whipworm</name>
    <dbReference type="NCBI Taxonomy" id="68888"/>
    <lineage>
        <taxon>Eukaryota</taxon>
        <taxon>Metazoa</taxon>
        <taxon>Ecdysozoa</taxon>
        <taxon>Nematoda</taxon>
        <taxon>Enoplea</taxon>
        <taxon>Dorylaimia</taxon>
        <taxon>Trichinellida</taxon>
        <taxon>Trichuridae</taxon>
        <taxon>Trichuris</taxon>
    </lineage>
</organism>
<accession>A0A085N943</accession>
<protein>
    <submittedName>
        <fullName evidence="2">Uncharacterized protein</fullName>
    </submittedName>
</protein>
<name>A0A085N943_9BILA</name>
<reference evidence="2 3" key="1">
    <citation type="journal article" date="2014" name="Nat. Genet.">
        <title>Genome and transcriptome of the porcine whipworm Trichuris suis.</title>
        <authorList>
            <person name="Jex A.R."/>
            <person name="Nejsum P."/>
            <person name="Schwarz E.M."/>
            <person name="Hu L."/>
            <person name="Young N.D."/>
            <person name="Hall R.S."/>
            <person name="Korhonen P.K."/>
            <person name="Liao S."/>
            <person name="Thamsborg S."/>
            <person name="Xia J."/>
            <person name="Xu P."/>
            <person name="Wang S."/>
            <person name="Scheerlinck J.P."/>
            <person name="Hofmann A."/>
            <person name="Sternberg P.W."/>
            <person name="Wang J."/>
            <person name="Gasser R.B."/>
        </authorList>
    </citation>
    <scope>NUCLEOTIDE SEQUENCE [LARGE SCALE GENOMIC DNA]</scope>
    <source>
        <strain evidence="2">DCEP-RM93F</strain>
        <strain evidence="1">DCEP-RM93M</strain>
    </source>
</reference>
<gene>
    <name evidence="1" type="ORF">M513_03163</name>
    <name evidence="2" type="ORF">M514_03163</name>
</gene>
<evidence type="ECO:0000313" key="1">
    <source>
        <dbReference type="EMBL" id="KFD56039.1"/>
    </source>
</evidence>
<dbReference type="EMBL" id="KL367529">
    <property type="protein sequence ID" value="KFD65989.1"/>
    <property type="molecule type" value="Genomic_DNA"/>
</dbReference>
<evidence type="ECO:0000313" key="3">
    <source>
        <dbReference type="Proteomes" id="UP000030764"/>
    </source>
</evidence>
<proteinExistence type="predicted"/>
<sequence length="71" mass="8305">MDELGDLKPEEALPSNDEAFHYLEEGLRWFEAQDECDPQRLLCLKSVRDLAATKRRTVFKQTLITTFFTKV</sequence>
<evidence type="ECO:0000313" key="2">
    <source>
        <dbReference type="EMBL" id="KFD65989.1"/>
    </source>
</evidence>